<dbReference type="RefSeq" id="WP_224036981.1">
    <property type="nucleotide sequence ID" value="NZ_AP024849.1"/>
</dbReference>
<keyword evidence="3" id="KW-1185">Reference proteome</keyword>
<keyword evidence="1" id="KW-0472">Membrane</keyword>
<dbReference type="EMBL" id="AP024849">
    <property type="protein sequence ID" value="BCZ45380.1"/>
    <property type="molecule type" value="Genomic_DNA"/>
</dbReference>
<evidence type="ECO:0000313" key="3">
    <source>
        <dbReference type="Proteomes" id="UP000824633"/>
    </source>
</evidence>
<keyword evidence="1" id="KW-1133">Transmembrane helix</keyword>
<feature type="transmembrane region" description="Helical" evidence="1">
    <location>
        <begin position="20"/>
        <end position="40"/>
    </location>
</feature>
<accession>A0ABN6IWM6</accession>
<keyword evidence="1" id="KW-0812">Transmembrane</keyword>
<name>A0ABN6IWM6_9CLOT</name>
<proteinExistence type="predicted"/>
<protein>
    <recommendedName>
        <fullName evidence="4">ABC transporter permease</fullName>
    </recommendedName>
</protein>
<dbReference type="Proteomes" id="UP000824633">
    <property type="component" value="Chromosome"/>
</dbReference>
<gene>
    <name evidence="2" type="ORF">psyc5s11_14470</name>
</gene>
<reference evidence="3" key="1">
    <citation type="submission" date="2021-07" db="EMBL/GenBank/DDBJ databases">
        <title>Complete genome sequencing of a Clostridium isolate.</title>
        <authorList>
            <person name="Ueki A."/>
            <person name="Tonouchi A."/>
        </authorList>
    </citation>
    <scope>NUCLEOTIDE SEQUENCE [LARGE SCALE GENOMIC DNA]</scope>
    <source>
        <strain evidence="3">C5S11</strain>
    </source>
</reference>
<evidence type="ECO:0008006" key="4">
    <source>
        <dbReference type="Google" id="ProtNLM"/>
    </source>
</evidence>
<sequence>MEYGCGKTLRRYFVNKEIKIVFFSLIITLILALGVFLIGINETLRNVSTKILLKKILG</sequence>
<organism evidence="2 3">
    <name type="scientific">Clostridium gelidum</name>
    <dbReference type="NCBI Taxonomy" id="704125"/>
    <lineage>
        <taxon>Bacteria</taxon>
        <taxon>Bacillati</taxon>
        <taxon>Bacillota</taxon>
        <taxon>Clostridia</taxon>
        <taxon>Eubacteriales</taxon>
        <taxon>Clostridiaceae</taxon>
        <taxon>Clostridium</taxon>
    </lineage>
</organism>
<evidence type="ECO:0000256" key="1">
    <source>
        <dbReference type="SAM" id="Phobius"/>
    </source>
</evidence>
<evidence type="ECO:0000313" key="2">
    <source>
        <dbReference type="EMBL" id="BCZ45380.1"/>
    </source>
</evidence>